<dbReference type="VEuPathDB" id="ToxoDB:EMWEY_00004580"/>
<dbReference type="EMBL" id="HG719105">
    <property type="protein sequence ID" value="CDJ56785.1"/>
    <property type="molecule type" value="Genomic_DNA"/>
</dbReference>
<dbReference type="GeneID" id="25334444"/>
<reference evidence="3" key="1">
    <citation type="submission" date="2013-10" db="EMBL/GenBank/DDBJ databases">
        <title>Genomic analysis of the causative agents of coccidiosis in chickens.</title>
        <authorList>
            <person name="Reid A.J."/>
            <person name="Blake D."/>
            <person name="Billington K."/>
            <person name="Browne H."/>
            <person name="Dunn M."/>
            <person name="Hung S."/>
            <person name="Kawahara F."/>
            <person name="Miranda-Saavedra D."/>
            <person name="Mourier T."/>
            <person name="Nagra H."/>
            <person name="Otto T.D."/>
            <person name="Rawlings N."/>
            <person name="Sanchez A."/>
            <person name="Sanders M."/>
            <person name="Subramaniam C."/>
            <person name="Tay Y."/>
            <person name="Dear P."/>
            <person name="Doerig C."/>
            <person name="Gruber A."/>
            <person name="Parkinson J."/>
            <person name="Shirley M."/>
            <person name="Wan K.L."/>
            <person name="Berriman M."/>
            <person name="Tomley F."/>
            <person name="Pain A."/>
        </authorList>
    </citation>
    <scope>NUCLEOTIDE SEQUENCE [LARGE SCALE GENOMIC DNA]</scope>
    <source>
        <strain evidence="3">Weybridge</strain>
    </source>
</reference>
<proteinExistence type="predicted"/>
<gene>
    <name evidence="3" type="ORF">EMWEY_00004580</name>
</gene>
<accession>U6M524</accession>
<keyword evidence="2" id="KW-0732">Signal</keyword>
<feature type="transmembrane region" description="Helical" evidence="1">
    <location>
        <begin position="323"/>
        <end position="350"/>
    </location>
</feature>
<reference evidence="3" key="2">
    <citation type="submission" date="2013-10" db="EMBL/GenBank/DDBJ databases">
        <authorList>
            <person name="Aslett M."/>
        </authorList>
    </citation>
    <scope>NUCLEOTIDE SEQUENCE [LARGE SCALE GENOMIC DNA]</scope>
    <source>
        <strain evidence="3">Weybridge</strain>
    </source>
</reference>
<keyword evidence="4" id="KW-1185">Reference proteome</keyword>
<organism evidence="3 4">
    <name type="scientific">Eimeria maxima</name>
    <name type="common">Coccidian parasite</name>
    <dbReference type="NCBI Taxonomy" id="5804"/>
    <lineage>
        <taxon>Eukaryota</taxon>
        <taxon>Sar</taxon>
        <taxon>Alveolata</taxon>
        <taxon>Apicomplexa</taxon>
        <taxon>Conoidasida</taxon>
        <taxon>Coccidia</taxon>
        <taxon>Eucoccidiorida</taxon>
        <taxon>Eimeriorina</taxon>
        <taxon>Eimeriidae</taxon>
        <taxon>Eimeria</taxon>
    </lineage>
</organism>
<feature type="signal peptide" evidence="2">
    <location>
        <begin position="1"/>
        <end position="26"/>
    </location>
</feature>
<sequence>MLGSGVVKGCVCLSGCLLVLSHPVAAAGAATAAAAATAGMGDSLWLAEPVDTAPVSSVTATDSVHSEDSALHMKAEVQQQQQQQQLMLQQQLQPDAVLQKVEDDPEAPQPTIDVAGLQQQQQQQQQRSPGEDSVVLVEGEVTDSPLSLLAEAGTEEDPLEEDLLLPTERLTLEGERLPLKLSDGTSVGELQVPLLDRQRRKLRGLKTLSAGLLLFLYLLTTRRGGPLTLKEQTAMTVAFVGLVHFLESLFRKQGEFQFTVSVHPKGPKEDLVGLVEYGGLTEAKQSAASRIRKALRSSLVGIPTFFLVSGLFMTLGFPLAAGILLGVMIFILGGLASLISGAGGTFADLLRSF</sequence>
<dbReference type="Proteomes" id="UP000030763">
    <property type="component" value="Unassembled WGS sequence"/>
</dbReference>
<keyword evidence="1" id="KW-0812">Transmembrane</keyword>
<feature type="transmembrane region" description="Helical" evidence="1">
    <location>
        <begin position="299"/>
        <end position="317"/>
    </location>
</feature>
<evidence type="ECO:0000313" key="3">
    <source>
        <dbReference type="EMBL" id="CDJ56785.1"/>
    </source>
</evidence>
<keyword evidence="1" id="KW-1133">Transmembrane helix</keyword>
<evidence type="ECO:0000256" key="2">
    <source>
        <dbReference type="SAM" id="SignalP"/>
    </source>
</evidence>
<name>U6M524_EIMMA</name>
<dbReference type="RefSeq" id="XP_013333435.1">
    <property type="nucleotide sequence ID" value="XM_013477981.1"/>
</dbReference>
<dbReference type="AlphaFoldDB" id="U6M524"/>
<feature type="chain" id="PRO_5004675642" evidence="2">
    <location>
        <begin position="27"/>
        <end position="353"/>
    </location>
</feature>
<keyword evidence="1" id="KW-0472">Membrane</keyword>
<evidence type="ECO:0000313" key="4">
    <source>
        <dbReference type="Proteomes" id="UP000030763"/>
    </source>
</evidence>
<protein>
    <submittedName>
        <fullName evidence="3">Uncharacterized protein</fullName>
    </submittedName>
</protein>
<dbReference type="OrthoDB" id="10602730at2759"/>
<evidence type="ECO:0000256" key="1">
    <source>
        <dbReference type="SAM" id="Phobius"/>
    </source>
</evidence>